<organism evidence="5 6">
    <name type="scientific">Entomospira entomophila</name>
    <dbReference type="NCBI Taxonomy" id="2719988"/>
    <lineage>
        <taxon>Bacteria</taxon>
        <taxon>Pseudomonadati</taxon>
        <taxon>Spirochaetota</taxon>
        <taxon>Spirochaetia</taxon>
        <taxon>Spirochaetales</taxon>
        <taxon>Spirochaetaceae</taxon>
        <taxon>Entomospira</taxon>
    </lineage>
</organism>
<sequence>MQEQISLKTLLPQLTVDRIQHYIQEHQLQPGDQIPSESQMTDMFSVSRSTVREAVKILHTRGVLTIRRGVGTFITTGCNLFLAQLQQDRKKLLLDIAYFRLIIEPELMPLVVQCITQSEIEELFSLCDRMETRIALQQDYYDEDVAFHTLLMRASGNHVMIQLIPIIEQAIALFMEATDYSLRQETIATHRAVAIAIVRGDVSGAKDAIRQHLQYNVDKFIYK</sequence>
<evidence type="ECO:0000313" key="6">
    <source>
        <dbReference type="Proteomes" id="UP000711995"/>
    </source>
</evidence>
<dbReference type="InterPro" id="IPR000524">
    <property type="entry name" value="Tscrpt_reg_HTH_GntR"/>
</dbReference>
<dbReference type="Pfam" id="PF00392">
    <property type="entry name" value="GntR"/>
    <property type="match status" value="1"/>
</dbReference>
<dbReference type="Proteomes" id="UP000711995">
    <property type="component" value="Unassembled WGS sequence"/>
</dbReference>
<dbReference type="RefSeq" id="WP_167700082.1">
    <property type="nucleotide sequence ID" value="NZ_CP118174.1"/>
</dbReference>
<dbReference type="SUPFAM" id="SSF46785">
    <property type="entry name" value="Winged helix' DNA-binding domain"/>
    <property type="match status" value="1"/>
</dbReference>
<dbReference type="EMBL" id="JAATLJ010000001">
    <property type="protein sequence ID" value="NIZ40485.1"/>
    <property type="molecule type" value="Genomic_DNA"/>
</dbReference>
<accession>A0A968KW51</accession>
<dbReference type="InterPro" id="IPR036390">
    <property type="entry name" value="WH_DNA-bd_sf"/>
</dbReference>
<dbReference type="AlphaFoldDB" id="A0A968KW51"/>
<dbReference type="Pfam" id="PF07729">
    <property type="entry name" value="FCD"/>
    <property type="match status" value="1"/>
</dbReference>
<proteinExistence type="predicted"/>
<dbReference type="GO" id="GO:0003677">
    <property type="term" value="F:DNA binding"/>
    <property type="evidence" value="ECO:0007669"/>
    <property type="project" value="UniProtKB-KW"/>
</dbReference>
<keyword evidence="1" id="KW-0805">Transcription regulation</keyword>
<dbReference type="InterPro" id="IPR036388">
    <property type="entry name" value="WH-like_DNA-bd_sf"/>
</dbReference>
<dbReference type="InterPro" id="IPR011711">
    <property type="entry name" value="GntR_C"/>
</dbReference>
<protein>
    <submittedName>
        <fullName evidence="5">FadR family transcriptional regulator</fullName>
    </submittedName>
</protein>
<dbReference type="InterPro" id="IPR008920">
    <property type="entry name" value="TF_FadR/GntR_C"/>
</dbReference>
<dbReference type="PANTHER" id="PTHR43537">
    <property type="entry name" value="TRANSCRIPTIONAL REGULATOR, GNTR FAMILY"/>
    <property type="match status" value="1"/>
</dbReference>
<gene>
    <name evidence="5" type="ORF">HCT14_03010</name>
</gene>
<keyword evidence="3" id="KW-0804">Transcription</keyword>
<dbReference type="PRINTS" id="PR00035">
    <property type="entry name" value="HTHGNTR"/>
</dbReference>
<keyword evidence="6" id="KW-1185">Reference proteome</keyword>
<feature type="domain" description="HTH gntR-type" evidence="4">
    <location>
        <begin position="9"/>
        <end position="77"/>
    </location>
</feature>
<evidence type="ECO:0000256" key="1">
    <source>
        <dbReference type="ARBA" id="ARBA00023015"/>
    </source>
</evidence>
<dbReference type="SMART" id="SM00895">
    <property type="entry name" value="FCD"/>
    <property type="match status" value="1"/>
</dbReference>
<keyword evidence="2" id="KW-0238">DNA-binding</keyword>
<dbReference type="SMART" id="SM00345">
    <property type="entry name" value="HTH_GNTR"/>
    <property type="match status" value="1"/>
</dbReference>
<evidence type="ECO:0000259" key="4">
    <source>
        <dbReference type="PROSITE" id="PS50949"/>
    </source>
</evidence>
<evidence type="ECO:0000256" key="2">
    <source>
        <dbReference type="ARBA" id="ARBA00023125"/>
    </source>
</evidence>
<dbReference type="GO" id="GO:0003700">
    <property type="term" value="F:DNA-binding transcription factor activity"/>
    <property type="evidence" value="ECO:0007669"/>
    <property type="project" value="InterPro"/>
</dbReference>
<reference evidence="5 6" key="1">
    <citation type="submission" date="2020-03" db="EMBL/GenBank/DDBJ databases">
        <title>Spirochaetal bacteria isolated from arthropods constitute a novel genus Entomospira genus novum within the order Spirochaetales.</title>
        <authorList>
            <person name="Grana-Miraglia L."/>
            <person name="Sikutova S."/>
            <person name="Fingerle V."/>
            <person name="Sing A."/>
            <person name="Castillo-Ramirez S."/>
            <person name="Margos G."/>
            <person name="Rudolf I."/>
        </authorList>
    </citation>
    <scope>NUCLEOTIDE SEQUENCE [LARGE SCALE GENOMIC DNA]</scope>
    <source>
        <strain evidence="5 6">BR193</strain>
    </source>
</reference>
<dbReference type="PANTHER" id="PTHR43537:SF5">
    <property type="entry name" value="UXU OPERON TRANSCRIPTIONAL REGULATOR"/>
    <property type="match status" value="1"/>
</dbReference>
<evidence type="ECO:0000256" key="3">
    <source>
        <dbReference type="ARBA" id="ARBA00023163"/>
    </source>
</evidence>
<dbReference type="SUPFAM" id="SSF48008">
    <property type="entry name" value="GntR ligand-binding domain-like"/>
    <property type="match status" value="1"/>
</dbReference>
<dbReference type="CDD" id="cd07377">
    <property type="entry name" value="WHTH_GntR"/>
    <property type="match status" value="1"/>
</dbReference>
<comment type="caution">
    <text evidence="5">The sequence shown here is derived from an EMBL/GenBank/DDBJ whole genome shotgun (WGS) entry which is preliminary data.</text>
</comment>
<dbReference type="PROSITE" id="PS50949">
    <property type="entry name" value="HTH_GNTR"/>
    <property type="match status" value="1"/>
</dbReference>
<name>A0A968KW51_9SPIO</name>
<dbReference type="Gene3D" id="1.10.10.10">
    <property type="entry name" value="Winged helix-like DNA-binding domain superfamily/Winged helix DNA-binding domain"/>
    <property type="match status" value="1"/>
</dbReference>
<evidence type="ECO:0000313" key="5">
    <source>
        <dbReference type="EMBL" id="NIZ40485.1"/>
    </source>
</evidence>
<dbReference type="Gene3D" id="1.20.120.530">
    <property type="entry name" value="GntR ligand-binding domain-like"/>
    <property type="match status" value="1"/>
</dbReference>